<evidence type="ECO:0000313" key="2">
    <source>
        <dbReference type="EMBL" id="ADK79220.1"/>
    </source>
</evidence>
<dbReference type="eggNOG" id="COG2151">
    <property type="taxonomic scope" value="Bacteria"/>
</dbReference>
<reference evidence="2 3" key="1">
    <citation type="journal article" date="2010" name="Stand. Genomic Sci.">
        <title>Complete genome sequence of Spirochaeta smaragdinae type strain (SEBR 4228).</title>
        <authorList>
            <person name="Mavromatis K."/>
            <person name="Yasawong M."/>
            <person name="Chertkov O."/>
            <person name="Lapidus A."/>
            <person name="Lucas S."/>
            <person name="Nolan M."/>
            <person name="Del Rio T.G."/>
            <person name="Tice H."/>
            <person name="Cheng J.F."/>
            <person name="Pitluck S."/>
            <person name="Liolios K."/>
            <person name="Ivanova N."/>
            <person name="Tapia R."/>
            <person name="Han C."/>
            <person name="Bruce D."/>
            <person name="Goodwin L."/>
            <person name="Pati A."/>
            <person name="Chen A."/>
            <person name="Palaniappan K."/>
            <person name="Land M."/>
            <person name="Hauser L."/>
            <person name="Chang Y.J."/>
            <person name="Jeffries C.D."/>
            <person name="Detter J.C."/>
            <person name="Rohde M."/>
            <person name="Brambilla E."/>
            <person name="Spring S."/>
            <person name="Goker M."/>
            <person name="Sikorski J."/>
            <person name="Woyke T."/>
            <person name="Bristow J."/>
            <person name="Eisen J.A."/>
            <person name="Markowitz V."/>
            <person name="Hugenholtz P."/>
            <person name="Klenk H.P."/>
            <person name="Kyrpides N.C."/>
        </authorList>
    </citation>
    <scope>NUCLEOTIDE SEQUENCE [LARGE SCALE GENOMIC DNA]</scope>
    <source>
        <strain evidence="3">DSM 11293 / JCM 15392 / SEBR 4228</strain>
    </source>
</reference>
<dbReference type="InterPro" id="IPR052339">
    <property type="entry name" value="Fe-S_Maturation_MIP18"/>
</dbReference>
<dbReference type="HOGENOM" id="CLU_091588_2_2_12"/>
<dbReference type="EMBL" id="CP002116">
    <property type="protein sequence ID" value="ADK79220.1"/>
    <property type="molecule type" value="Genomic_DNA"/>
</dbReference>
<keyword evidence="3" id="KW-1185">Reference proteome</keyword>
<name>E1R6T8_SEDSS</name>
<dbReference type="PANTHER" id="PTHR42831:SF1">
    <property type="entry name" value="FE-S PROTEIN MATURATION AUXILIARY FACTOR YITW"/>
    <property type="match status" value="1"/>
</dbReference>
<dbReference type="PANTHER" id="PTHR42831">
    <property type="entry name" value="FE-S PROTEIN MATURATION AUXILIARY FACTOR YITW"/>
    <property type="match status" value="1"/>
</dbReference>
<evidence type="ECO:0000259" key="1">
    <source>
        <dbReference type="Pfam" id="PF01883"/>
    </source>
</evidence>
<organism evidence="2 3">
    <name type="scientific">Sediminispirochaeta smaragdinae (strain DSM 11293 / JCM 15392 / SEBR 4228)</name>
    <name type="common">Spirochaeta smaragdinae</name>
    <dbReference type="NCBI Taxonomy" id="573413"/>
    <lineage>
        <taxon>Bacteria</taxon>
        <taxon>Pseudomonadati</taxon>
        <taxon>Spirochaetota</taxon>
        <taxon>Spirochaetia</taxon>
        <taxon>Spirochaetales</taxon>
        <taxon>Spirochaetaceae</taxon>
        <taxon>Sediminispirochaeta</taxon>
    </lineage>
</organism>
<evidence type="ECO:0000313" key="3">
    <source>
        <dbReference type="Proteomes" id="UP000002318"/>
    </source>
</evidence>
<dbReference type="OrthoDB" id="9805360at2"/>
<dbReference type="STRING" id="573413.Spirs_0060"/>
<dbReference type="InterPro" id="IPR002744">
    <property type="entry name" value="MIP18-like"/>
</dbReference>
<dbReference type="Pfam" id="PF01883">
    <property type="entry name" value="FeS_assembly_P"/>
    <property type="match status" value="1"/>
</dbReference>
<feature type="domain" description="MIP18 family-like" evidence="1">
    <location>
        <begin position="5"/>
        <end position="69"/>
    </location>
</feature>
<dbReference type="AlphaFoldDB" id="E1R6T8"/>
<dbReference type="RefSeq" id="WP_013252684.1">
    <property type="nucleotide sequence ID" value="NC_014364.1"/>
</dbReference>
<gene>
    <name evidence="2" type="ordered locus">Spirs_0060</name>
</gene>
<protein>
    <recommendedName>
        <fullName evidence="1">MIP18 family-like domain-containing protein</fullName>
    </recommendedName>
</protein>
<sequence length="100" mass="11067">MINTETVLKALEDVVDPELGYSVVELGLIYRVKVEGKRVEIDFTLTSFGCPLADLLTADIEAAVRSLHPAAEPVTTLVWDPPWGPERMNEEARLDLGYPV</sequence>
<accession>E1R6T8</accession>
<dbReference type="SUPFAM" id="SSF117916">
    <property type="entry name" value="Fe-S cluster assembly (FSCA) domain-like"/>
    <property type="match status" value="1"/>
</dbReference>
<dbReference type="Gene3D" id="3.30.300.130">
    <property type="entry name" value="Fe-S cluster assembly (FSCA)"/>
    <property type="match status" value="1"/>
</dbReference>
<dbReference type="KEGG" id="ssm:Spirs_0060"/>
<dbReference type="Proteomes" id="UP000002318">
    <property type="component" value="Chromosome"/>
</dbReference>
<dbReference type="InterPro" id="IPR034904">
    <property type="entry name" value="FSCA_dom_sf"/>
</dbReference>
<proteinExistence type="predicted"/>